<sequence length="261" mass="28967">MVIVDTPAGEPDVGRLFTLLSEIMEQTNSHRTYTAQLHAQASGIKAQAIHSQTGFVLRRFNMDMKKEEYDAELERMNATMTAENLALQHDNKQLNTLIKEYETTLETIMGLFRQRAHDVQCQELTRIREYESRILEREAEAQLAQLSAQTAFSASLTRVSTLLRSAFRALNGEGGDGDPDAADWALERECELARLEHENAVLRMLLGVPGAEEETHMRLALPPPEDGRGSAMSAVRESSGVRGGPKGTVGPFGTYKKSHVP</sequence>
<dbReference type="AlphaFoldDB" id="A0AAD4QCH3"/>
<proteinExistence type="predicted"/>
<evidence type="ECO:0000313" key="2">
    <source>
        <dbReference type="EMBL" id="KAH8989136.1"/>
    </source>
</evidence>
<comment type="caution">
    <text evidence="2">The sequence shown here is derived from an EMBL/GenBank/DDBJ whole genome shotgun (WGS) entry which is preliminary data.</text>
</comment>
<feature type="region of interest" description="Disordered" evidence="1">
    <location>
        <begin position="220"/>
        <end position="261"/>
    </location>
</feature>
<gene>
    <name evidence="2" type="ORF">EDB92DRAFT_2004616</name>
</gene>
<dbReference type="PANTHER" id="PTHR39472:SF1">
    <property type="entry name" value="EXPRESSED PROTEIN"/>
    <property type="match status" value="1"/>
</dbReference>
<name>A0AAD4QCH3_9AGAM</name>
<dbReference type="EMBL" id="JAKELL010000039">
    <property type="protein sequence ID" value="KAH8989136.1"/>
    <property type="molecule type" value="Genomic_DNA"/>
</dbReference>
<accession>A0AAD4QCH3</accession>
<reference evidence="2" key="1">
    <citation type="submission" date="2022-01" db="EMBL/GenBank/DDBJ databases">
        <title>Comparative genomics reveals a dynamic genome evolution in the ectomycorrhizal milk-cap (Lactarius) mushrooms.</title>
        <authorList>
            <consortium name="DOE Joint Genome Institute"/>
            <person name="Lebreton A."/>
            <person name="Tang N."/>
            <person name="Kuo A."/>
            <person name="LaButti K."/>
            <person name="Drula E."/>
            <person name="Barry K."/>
            <person name="Clum A."/>
            <person name="Lipzen A."/>
            <person name="Mousain D."/>
            <person name="Ng V."/>
            <person name="Wang R."/>
            <person name="Wang X."/>
            <person name="Dai Y."/>
            <person name="Henrissat B."/>
            <person name="Grigoriev I.V."/>
            <person name="Guerin-Laguette A."/>
            <person name="Yu F."/>
            <person name="Martin F.M."/>
        </authorList>
    </citation>
    <scope>NUCLEOTIDE SEQUENCE</scope>
    <source>
        <strain evidence="2">QP</strain>
    </source>
</reference>
<dbReference type="PANTHER" id="PTHR39472">
    <property type="entry name" value="EXPRESSED PROTEIN"/>
    <property type="match status" value="1"/>
</dbReference>
<evidence type="ECO:0000313" key="3">
    <source>
        <dbReference type="Proteomes" id="UP001201163"/>
    </source>
</evidence>
<protein>
    <submittedName>
        <fullName evidence="2">Uncharacterized protein</fullName>
    </submittedName>
</protein>
<dbReference type="Proteomes" id="UP001201163">
    <property type="component" value="Unassembled WGS sequence"/>
</dbReference>
<keyword evidence="3" id="KW-1185">Reference proteome</keyword>
<organism evidence="2 3">
    <name type="scientific">Lactarius akahatsu</name>
    <dbReference type="NCBI Taxonomy" id="416441"/>
    <lineage>
        <taxon>Eukaryota</taxon>
        <taxon>Fungi</taxon>
        <taxon>Dikarya</taxon>
        <taxon>Basidiomycota</taxon>
        <taxon>Agaricomycotina</taxon>
        <taxon>Agaricomycetes</taxon>
        <taxon>Russulales</taxon>
        <taxon>Russulaceae</taxon>
        <taxon>Lactarius</taxon>
    </lineage>
</organism>
<evidence type="ECO:0000256" key="1">
    <source>
        <dbReference type="SAM" id="MobiDB-lite"/>
    </source>
</evidence>